<gene>
    <name evidence="8" type="ORF">EES38_13550</name>
</gene>
<feature type="binding site" evidence="7">
    <location>
        <position position="107"/>
    </location>
    <ligand>
        <name>Zn(2+)</name>
        <dbReference type="ChEBI" id="CHEBI:29105"/>
    </ligand>
</feature>
<proteinExistence type="inferred from homology"/>
<dbReference type="Pfam" id="PF01475">
    <property type="entry name" value="FUR"/>
    <property type="match status" value="1"/>
</dbReference>
<dbReference type="PANTHER" id="PTHR33202">
    <property type="entry name" value="ZINC UPTAKE REGULATION PROTEIN"/>
    <property type="match status" value="1"/>
</dbReference>
<dbReference type="PANTHER" id="PTHR33202:SF6">
    <property type="entry name" value="ZINC UPTAKE REGULATION PROTEIN"/>
    <property type="match status" value="1"/>
</dbReference>
<keyword evidence="7" id="KW-0479">Metal-binding</keyword>
<dbReference type="AlphaFoldDB" id="A0A3N9U3Z1"/>
<evidence type="ECO:0000313" key="9">
    <source>
        <dbReference type="Proteomes" id="UP000281112"/>
    </source>
</evidence>
<evidence type="ECO:0000256" key="3">
    <source>
        <dbReference type="ARBA" id="ARBA00022833"/>
    </source>
</evidence>
<dbReference type="GO" id="GO:0000976">
    <property type="term" value="F:transcription cis-regulatory region binding"/>
    <property type="evidence" value="ECO:0007669"/>
    <property type="project" value="TreeGrafter"/>
</dbReference>
<organism evidence="8 9">
    <name type="scientific">Vibrio viridaestus</name>
    <dbReference type="NCBI Taxonomy" id="2487322"/>
    <lineage>
        <taxon>Bacteria</taxon>
        <taxon>Pseudomonadati</taxon>
        <taxon>Pseudomonadota</taxon>
        <taxon>Gammaproteobacteria</taxon>
        <taxon>Vibrionales</taxon>
        <taxon>Vibrionaceae</taxon>
        <taxon>Vibrio</taxon>
    </lineage>
</organism>
<evidence type="ECO:0000256" key="4">
    <source>
        <dbReference type="ARBA" id="ARBA00023015"/>
    </source>
</evidence>
<dbReference type="GO" id="GO:0008270">
    <property type="term" value="F:zinc ion binding"/>
    <property type="evidence" value="ECO:0007669"/>
    <property type="project" value="TreeGrafter"/>
</dbReference>
<dbReference type="EMBL" id="RJVQ01000005">
    <property type="protein sequence ID" value="RQW62746.1"/>
    <property type="molecule type" value="Genomic_DNA"/>
</dbReference>
<comment type="caution">
    <text evidence="8">The sequence shown here is derived from an EMBL/GenBank/DDBJ whole genome shotgun (WGS) entry which is preliminary data.</text>
</comment>
<evidence type="ECO:0000256" key="7">
    <source>
        <dbReference type="PIRSR" id="PIRSR602481-1"/>
    </source>
</evidence>
<evidence type="ECO:0000313" key="8">
    <source>
        <dbReference type="EMBL" id="RQW62746.1"/>
    </source>
</evidence>
<dbReference type="GO" id="GO:0005829">
    <property type="term" value="C:cytosol"/>
    <property type="evidence" value="ECO:0007669"/>
    <property type="project" value="TreeGrafter"/>
</dbReference>
<protein>
    <submittedName>
        <fullName evidence="8">Transcriptional repressor</fullName>
    </submittedName>
</protein>
<name>A0A3N9U3Z1_9VIBR</name>
<dbReference type="InterPro" id="IPR002481">
    <property type="entry name" value="FUR"/>
</dbReference>
<evidence type="ECO:0000256" key="2">
    <source>
        <dbReference type="ARBA" id="ARBA00022491"/>
    </source>
</evidence>
<sequence>MATIQQVVELAERSCRTHGSQLTHKRRIVLCSLYRSSKALSAYELVDYCKTAYDEIIPAMSVYRILDFLQDMHLVHKLHMVNKFVVCSDILREPRRHCSVFYVCKVCHRIKEVSVDDSVLKQLDTTSKPNDFEVISPQVELECICSDCISNNQEERKVKPH</sequence>
<feature type="binding site" evidence="7">
    <location>
        <position position="145"/>
    </location>
    <ligand>
        <name>Zn(2+)</name>
        <dbReference type="ChEBI" id="CHEBI:29105"/>
    </ligand>
</feature>
<keyword evidence="3 7" id="KW-0862">Zinc</keyword>
<feature type="binding site" evidence="7">
    <location>
        <position position="104"/>
    </location>
    <ligand>
        <name>Zn(2+)</name>
        <dbReference type="ChEBI" id="CHEBI:29105"/>
    </ligand>
</feature>
<dbReference type="GO" id="GO:0045892">
    <property type="term" value="P:negative regulation of DNA-templated transcription"/>
    <property type="evidence" value="ECO:0007669"/>
    <property type="project" value="TreeGrafter"/>
</dbReference>
<feature type="binding site" evidence="7">
    <location>
        <position position="148"/>
    </location>
    <ligand>
        <name>Zn(2+)</name>
        <dbReference type="ChEBI" id="CHEBI:29105"/>
    </ligand>
</feature>
<dbReference type="SUPFAM" id="SSF46785">
    <property type="entry name" value="Winged helix' DNA-binding domain"/>
    <property type="match status" value="1"/>
</dbReference>
<evidence type="ECO:0000256" key="6">
    <source>
        <dbReference type="ARBA" id="ARBA00023163"/>
    </source>
</evidence>
<comment type="cofactor">
    <cofactor evidence="7">
        <name>Zn(2+)</name>
        <dbReference type="ChEBI" id="CHEBI:29105"/>
    </cofactor>
    <text evidence="7">Binds 1 zinc ion per subunit.</text>
</comment>
<comment type="similarity">
    <text evidence="1">Belongs to the Fur family.</text>
</comment>
<dbReference type="Proteomes" id="UP000281112">
    <property type="component" value="Unassembled WGS sequence"/>
</dbReference>
<keyword evidence="4" id="KW-0805">Transcription regulation</keyword>
<dbReference type="Gene3D" id="3.30.1490.190">
    <property type="match status" value="1"/>
</dbReference>
<evidence type="ECO:0000256" key="5">
    <source>
        <dbReference type="ARBA" id="ARBA00023125"/>
    </source>
</evidence>
<dbReference type="Gene3D" id="1.10.10.10">
    <property type="entry name" value="Winged helix-like DNA-binding domain superfamily/Winged helix DNA-binding domain"/>
    <property type="match status" value="1"/>
</dbReference>
<dbReference type="OrthoDB" id="9801127at2"/>
<keyword evidence="9" id="KW-1185">Reference proteome</keyword>
<evidence type="ECO:0000256" key="1">
    <source>
        <dbReference type="ARBA" id="ARBA00007957"/>
    </source>
</evidence>
<keyword evidence="2" id="KW-0678">Repressor</keyword>
<dbReference type="InterPro" id="IPR043135">
    <property type="entry name" value="Fur_C"/>
</dbReference>
<reference evidence="8 9" key="1">
    <citation type="submission" date="2018-11" db="EMBL/GenBank/DDBJ databases">
        <title>Vibrio LJC006 sp. nov., isolated from seawater during the bloom of the enteromorpha.</title>
        <authorList>
            <person name="Liang J."/>
        </authorList>
    </citation>
    <scope>NUCLEOTIDE SEQUENCE [LARGE SCALE GENOMIC DNA]</scope>
    <source>
        <strain evidence="8 9">LJC006</strain>
    </source>
</reference>
<keyword evidence="6" id="KW-0804">Transcription</keyword>
<dbReference type="GO" id="GO:1900376">
    <property type="term" value="P:regulation of secondary metabolite biosynthetic process"/>
    <property type="evidence" value="ECO:0007669"/>
    <property type="project" value="TreeGrafter"/>
</dbReference>
<dbReference type="InterPro" id="IPR036390">
    <property type="entry name" value="WH_DNA-bd_sf"/>
</dbReference>
<dbReference type="GO" id="GO:0003700">
    <property type="term" value="F:DNA-binding transcription factor activity"/>
    <property type="evidence" value="ECO:0007669"/>
    <property type="project" value="InterPro"/>
</dbReference>
<dbReference type="InterPro" id="IPR036388">
    <property type="entry name" value="WH-like_DNA-bd_sf"/>
</dbReference>
<accession>A0A3N9U3Z1</accession>
<dbReference type="RefSeq" id="WP_124937739.1">
    <property type="nucleotide sequence ID" value="NZ_RJVQ01000005.1"/>
</dbReference>
<keyword evidence="5" id="KW-0238">DNA-binding</keyword>